<dbReference type="Gene3D" id="1.20.1260.10">
    <property type="match status" value="1"/>
</dbReference>
<dbReference type="AlphaFoldDB" id="A0A660CJV8"/>
<evidence type="ECO:0000259" key="3">
    <source>
        <dbReference type="Pfam" id="PF03713"/>
    </source>
</evidence>
<gene>
    <name evidence="4" type="ORF">JD82_03769</name>
</gene>
<feature type="compositionally biased region" description="Low complexity" evidence="1">
    <location>
        <begin position="31"/>
        <end position="42"/>
    </location>
</feature>
<reference evidence="4 5" key="1">
    <citation type="submission" date="2019-07" db="EMBL/GenBank/DDBJ databases">
        <title>R&amp;d 2014.</title>
        <authorList>
            <person name="Klenk H.-P."/>
        </authorList>
    </citation>
    <scope>NUCLEOTIDE SEQUENCE [LARGE SCALE GENOMIC DNA]</scope>
    <source>
        <strain evidence="4 5">DSM 43194</strain>
    </source>
</reference>
<proteinExistence type="predicted"/>
<feature type="compositionally biased region" description="Basic and acidic residues" evidence="1">
    <location>
        <begin position="114"/>
        <end position="131"/>
    </location>
</feature>
<feature type="signal peptide" evidence="2">
    <location>
        <begin position="1"/>
        <end position="24"/>
    </location>
</feature>
<feature type="domain" description="DUF305" evidence="3">
    <location>
        <begin position="48"/>
        <end position="206"/>
    </location>
</feature>
<evidence type="ECO:0000256" key="1">
    <source>
        <dbReference type="SAM" id="MobiDB-lite"/>
    </source>
</evidence>
<protein>
    <submittedName>
        <fullName evidence="4">Uncharacterized protein (DUF305 family)</fullName>
    </submittedName>
</protein>
<dbReference type="PROSITE" id="PS51257">
    <property type="entry name" value="PROKAR_LIPOPROTEIN"/>
    <property type="match status" value="1"/>
</dbReference>
<dbReference type="EMBL" id="VLJV01000001">
    <property type="protein sequence ID" value="TWH21899.1"/>
    <property type="molecule type" value="Genomic_DNA"/>
</dbReference>
<name>A0A660CJV8_9PSEU</name>
<dbReference type="OrthoDB" id="26872at2"/>
<feature type="chain" id="PRO_5024931240" evidence="2">
    <location>
        <begin position="25"/>
        <end position="209"/>
    </location>
</feature>
<sequence length="209" mass="22402">MPKSLVSAALVVAAGALVVGGCSAPESEPGAQETTEQSQAAQQFNDADVAFAREMIVHHEGALTMARLVDGRTRTPEIVDLAGRIERAQQPEIDTMNKLLAEWGEAGGDEAEGDEHSEHGGHGEHGGDSGHAEMPGMGQEEMAALERSEGGKFDQRFLRQMIAHHEGAVEMSEQVLAEGRSPETRTLAREIIDAQRAEIAEMRALLKQS</sequence>
<dbReference type="InterPro" id="IPR005183">
    <property type="entry name" value="DUF305_CopM-like"/>
</dbReference>
<dbReference type="RefSeq" id="WP_030530013.1">
    <property type="nucleotide sequence ID" value="NZ_JOIJ01000001.1"/>
</dbReference>
<feature type="region of interest" description="Disordered" evidence="1">
    <location>
        <begin position="23"/>
        <end position="42"/>
    </location>
</feature>
<feature type="region of interest" description="Disordered" evidence="1">
    <location>
        <begin position="107"/>
        <end position="135"/>
    </location>
</feature>
<evidence type="ECO:0000313" key="5">
    <source>
        <dbReference type="Proteomes" id="UP000317303"/>
    </source>
</evidence>
<dbReference type="Proteomes" id="UP000317303">
    <property type="component" value="Unassembled WGS sequence"/>
</dbReference>
<accession>A0A660CJV8</accession>
<organism evidence="4 5">
    <name type="scientific">Prauserella rugosa</name>
    <dbReference type="NCBI Taxonomy" id="43354"/>
    <lineage>
        <taxon>Bacteria</taxon>
        <taxon>Bacillati</taxon>
        <taxon>Actinomycetota</taxon>
        <taxon>Actinomycetes</taxon>
        <taxon>Pseudonocardiales</taxon>
        <taxon>Pseudonocardiaceae</taxon>
        <taxon>Prauserella</taxon>
    </lineage>
</organism>
<keyword evidence="5" id="KW-1185">Reference proteome</keyword>
<dbReference type="PANTHER" id="PTHR36933:SF1">
    <property type="entry name" value="SLL0788 PROTEIN"/>
    <property type="match status" value="1"/>
</dbReference>
<evidence type="ECO:0000313" key="4">
    <source>
        <dbReference type="EMBL" id="TWH21899.1"/>
    </source>
</evidence>
<evidence type="ECO:0000256" key="2">
    <source>
        <dbReference type="SAM" id="SignalP"/>
    </source>
</evidence>
<dbReference type="Pfam" id="PF03713">
    <property type="entry name" value="DUF305"/>
    <property type="match status" value="1"/>
</dbReference>
<comment type="caution">
    <text evidence="4">The sequence shown here is derived from an EMBL/GenBank/DDBJ whole genome shotgun (WGS) entry which is preliminary data.</text>
</comment>
<keyword evidence="2" id="KW-0732">Signal</keyword>
<dbReference type="InterPro" id="IPR012347">
    <property type="entry name" value="Ferritin-like"/>
</dbReference>
<dbReference type="PANTHER" id="PTHR36933">
    <property type="entry name" value="SLL0788 PROTEIN"/>
    <property type="match status" value="1"/>
</dbReference>